<protein>
    <submittedName>
        <fullName evidence="11">TonB-dependent receptor</fullName>
    </submittedName>
</protein>
<dbReference type="InterPro" id="IPR039426">
    <property type="entry name" value="TonB-dep_rcpt-like"/>
</dbReference>
<dbReference type="Gene3D" id="2.170.130.10">
    <property type="entry name" value="TonB-dependent receptor, plug domain"/>
    <property type="match status" value="1"/>
</dbReference>
<evidence type="ECO:0000256" key="7">
    <source>
        <dbReference type="PROSITE-ProRule" id="PRU01360"/>
    </source>
</evidence>
<dbReference type="Gene3D" id="2.60.40.1120">
    <property type="entry name" value="Carboxypeptidase-like, regulatory domain"/>
    <property type="match status" value="1"/>
</dbReference>
<proteinExistence type="inferred from homology"/>
<keyword evidence="4 7" id="KW-0812">Transmembrane</keyword>
<keyword evidence="2 7" id="KW-0813">Transport</keyword>
<evidence type="ECO:0000259" key="9">
    <source>
        <dbReference type="Pfam" id="PF07715"/>
    </source>
</evidence>
<dbReference type="SUPFAM" id="SSF49464">
    <property type="entry name" value="Carboxypeptidase regulatory domain-like"/>
    <property type="match status" value="1"/>
</dbReference>
<evidence type="ECO:0000256" key="3">
    <source>
        <dbReference type="ARBA" id="ARBA00022452"/>
    </source>
</evidence>
<dbReference type="PROSITE" id="PS52016">
    <property type="entry name" value="TONB_DEPENDENT_REC_3"/>
    <property type="match status" value="1"/>
</dbReference>
<feature type="domain" description="Outer membrane protein beta-barrel" evidence="10">
    <location>
        <begin position="387"/>
        <end position="783"/>
    </location>
</feature>
<evidence type="ECO:0000259" key="10">
    <source>
        <dbReference type="Pfam" id="PF14905"/>
    </source>
</evidence>
<gene>
    <name evidence="11" type="ORF">QQ008_26250</name>
</gene>
<feature type="chain" id="PRO_5045290254" evidence="8">
    <location>
        <begin position="21"/>
        <end position="799"/>
    </location>
</feature>
<dbReference type="InterPro" id="IPR036942">
    <property type="entry name" value="Beta-barrel_TonB_sf"/>
</dbReference>
<evidence type="ECO:0000256" key="1">
    <source>
        <dbReference type="ARBA" id="ARBA00004571"/>
    </source>
</evidence>
<sequence>MSNKYLLTLLMMAVFQYAAAQSSADPVQSEDQTEVSGHVVDANSGQSLEYATVSIFDKAEKRLMTGSITDGSGKFSIKTSLSDFYLEVAYLGYLTMQIHEFEIKENKVDLGLVKIMPDQKVLDEITVVGEKSQTTFHLDKRIFNVGKDLSTSGGNALDVLSNVPSVDVNIEGEISLRGNSNVQILINGKPSVIANSNALGTITAEMIEQVEVITNPSAKYDAEGTTGILNIILKKEDKKGLNGSVTLNTGVPNNHSIGLSLNRRTEKFNLYSQFGVGKRTFLSNYNGLTLDRLSANPRQLLNDGEGEKNEQFYNVILGTDYHINALNVVTLTGHFGYEIEDEFSTTNYDLQDEVGESINSSQRNEVTEATNPKWQYELQYKRSFKGNKDRALLASITGSFFGKDKSSNFENTNISGSFDDFRQIVKTDFSNAEFNYQIDYTHPFTKKNILETGAKYEINDNANDYRIDDVINGELVNNVDFTNEFEYLQKVLGVYATYSIEWSKISFKAGLRMENTDLNTFLVTGDERHFQEYTDLFPSFHTSYKVSDKLSLQAGYSRRIHRPNGWDLNPFTSIRDNLNQFVGNPNLLPEYTDSYEVTTIQEWNIASLNVAVFHRKTTDVVDRIIQVTDSLTISSPQNVGSSNNTGIEINGKIEPTKWLTVLADFNWMYFERTGNFENNVFDFNNTSWNSRLTTKFKFPNDITGEIRVRYRSEIQNLQAIIDDNIYADLGLKKKLFKGRTVINLSVRDVFNSRRFVSTADQPAFFRFNDSQRSQRRVVLGISYGFGKGDAIEYSGLKQF</sequence>
<dbReference type="InterPro" id="IPR041700">
    <property type="entry name" value="OMP_b-brl_3"/>
</dbReference>
<dbReference type="EMBL" id="JAUJEA010000013">
    <property type="protein sequence ID" value="MDN5204919.1"/>
    <property type="molecule type" value="Genomic_DNA"/>
</dbReference>
<evidence type="ECO:0000256" key="8">
    <source>
        <dbReference type="SAM" id="SignalP"/>
    </source>
</evidence>
<evidence type="ECO:0000256" key="2">
    <source>
        <dbReference type="ARBA" id="ARBA00022448"/>
    </source>
</evidence>
<dbReference type="InterPro" id="IPR008969">
    <property type="entry name" value="CarboxyPept-like_regulatory"/>
</dbReference>
<keyword evidence="12" id="KW-1185">Reference proteome</keyword>
<feature type="signal peptide" evidence="8">
    <location>
        <begin position="1"/>
        <end position="20"/>
    </location>
</feature>
<evidence type="ECO:0000256" key="4">
    <source>
        <dbReference type="ARBA" id="ARBA00022692"/>
    </source>
</evidence>
<name>A0ABT8KVX3_9BACT</name>
<dbReference type="Proteomes" id="UP001172082">
    <property type="component" value="Unassembled WGS sequence"/>
</dbReference>
<organism evidence="11 12">
    <name type="scientific">Splendidivirga corallicola</name>
    <dbReference type="NCBI Taxonomy" id="3051826"/>
    <lineage>
        <taxon>Bacteria</taxon>
        <taxon>Pseudomonadati</taxon>
        <taxon>Bacteroidota</taxon>
        <taxon>Cytophagia</taxon>
        <taxon>Cytophagales</taxon>
        <taxon>Splendidivirgaceae</taxon>
        <taxon>Splendidivirga</taxon>
    </lineage>
</organism>
<keyword evidence="6 7" id="KW-0998">Cell outer membrane</keyword>
<dbReference type="RefSeq" id="WP_346754938.1">
    <property type="nucleotide sequence ID" value="NZ_JAUJEA010000013.1"/>
</dbReference>
<evidence type="ECO:0000256" key="6">
    <source>
        <dbReference type="ARBA" id="ARBA00023237"/>
    </source>
</evidence>
<evidence type="ECO:0000313" key="11">
    <source>
        <dbReference type="EMBL" id="MDN5204919.1"/>
    </source>
</evidence>
<dbReference type="SUPFAM" id="SSF56935">
    <property type="entry name" value="Porins"/>
    <property type="match status" value="1"/>
</dbReference>
<reference evidence="11" key="1">
    <citation type="submission" date="2023-06" db="EMBL/GenBank/DDBJ databases">
        <title>Genomic of Parafulvivirga corallium.</title>
        <authorList>
            <person name="Wang G."/>
        </authorList>
    </citation>
    <scope>NUCLEOTIDE SEQUENCE</scope>
    <source>
        <strain evidence="11">BMA10</strain>
    </source>
</reference>
<keyword evidence="8" id="KW-0732">Signal</keyword>
<dbReference type="InterPro" id="IPR037066">
    <property type="entry name" value="Plug_dom_sf"/>
</dbReference>
<dbReference type="Pfam" id="PF07715">
    <property type="entry name" value="Plug"/>
    <property type="match status" value="1"/>
</dbReference>
<keyword evidence="11" id="KW-0675">Receptor</keyword>
<comment type="subcellular location">
    <subcellularLocation>
        <location evidence="1 7">Cell outer membrane</location>
        <topology evidence="1 7">Multi-pass membrane protein</topology>
    </subcellularLocation>
</comment>
<keyword evidence="5 7" id="KW-0472">Membrane</keyword>
<dbReference type="PANTHER" id="PTHR40980">
    <property type="entry name" value="PLUG DOMAIN-CONTAINING PROTEIN"/>
    <property type="match status" value="1"/>
</dbReference>
<comment type="caution">
    <text evidence="11">The sequence shown here is derived from an EMBL/GenBank/DDBJ whole genome shotgun (WGS) entry which is preliminary data.</text>
</comment>
<feature type="domain" description="TonB-dependent receptor plug" evidence="9">
    <location>
        <begin position="153"/>
        <end position="227"/>
    </location>
</feature>
<accession>A0ABT8KVX3</accession>
<dbReference type="Pfam" id="PF13715">
    <property type="entry name" value="CarbopepD_reg_2"/>
    <property type="match status" value="1"/>
</dbReference>
<dbReference type="InterPro" id="IPR012910">
    <property type="entry name" value="Plug_dom"/>
</dbReference>
<dbReference type="Gene3D" id="2.40.170.20">
    <property type="entry name" value="TonB-dependent receptor, beta-barrel domain"/>
    <property type="match status" value="1"/>
</dbReference>
<evidence type="ECO:0000313" key="12">
    <source>
        <dbReference type="Proteomes" id="UP001172082"/>
    </source>
</evidence>
<keyword evidence="3 7" id="KW-1134">Transmembrane beta strand</keyword>
<comment type="similarity">
    <text evidence="7">Belongs to the TonB-dependent receptor family.</text>
</comment>
<dbReference type="PANTHER" id="PTHR40980:SF4">
    <property type="entry name" value="TONB-DEPENDENT RECEPTOR-LIKE BETA-BARREL DOMAIN-CONTAINING PROTEIN"/>
    <property type="match status" value="1"/>
</dbReference>
<dbReference type="Pfam" id="PF14905">
    <property type="entry name" value="OMP_b-brl_3"/>
    <property type="match status" value="1"/>
</dbReference>
<evidence type="ECO:0000256" key="5">
    <source>
        <dbReference type="ARBA" id="ARBA00023136"/>
    </source>
</evidence>